<dbReference type="EMBL" id="HE573026">
    <property type="protein sequence ID" value="CCC52269.1"/>
    <property type="molecule type" value="Genomic_DNA"/>
</dbReference>
<evidence type="ECO:0000256" key="11">
    <source>
        <dbReference type="ARBA" id="ARBA00023136"/>
    </source>
</evidence>
<keyword evidence="5 16" id="KW-0479">Metal-binding</keyword>
<dbReference type="OMA" id="CIFDELM"/>
<keyword evidence="14" id="KW-0325">Glycoprotein</keyword>
<dbReference type="Pfam" id="PF01457">
    <property type="entry name" value="Peptidase_M8"/>
    <property type="match status" value="1"/>
</dbReference>
<dbReference type="AlphaFoldDB" id="G0U4A6"/>
<keyword evidence="12" id="KW-0865">Zymogen</keyword>
<dbReference type="PANTHER" id="PTHR10942">
    <property type="entry name" value="LEISHMANOLYSIN-LIKE PEPTIDASE"/>
    <property type="match status" value="1"/>
</dbReference>
<dbReference type="PROSITE" id="PS51257">
    <property type="entry name" value="PROKAR_LIPOPROTEIN"/>
    <property type="match status" value="1"/>
</dbReference>
<evidence type="ECO:0000256" key="7">
    <source>
        <dbReference type="ARBA" id="ARBA00022801"/>
    </source>
</evidence>
<dbReference type="Gene3D" id="3.90.132.10">
    <property type="entry name" value="Leishmanolysin , domain 2"/>
    <property type="match status" value="1"/>
</dbReference>
<evidence type="ECO:0000256" key="15">
    <source>
        <dbReference type="PIRSR" id="PIRSR601577-1"/>
    </source>
</evidence>
<dbReference type="GO" id="GO:0007155">
    <property type="term" value="P:cell adhesion"/>
    <property type="evidence" value="ECO:0007669"/>
    <property type="project" value="UniProtKB-KW"/>
</dbReference>
<evidence type="ECO:0000256" key="8">
    <source>
        <dbReference type="ARBA" id="ARBA00022833"/>
    </source>
</evidence>
<dbReference type="VEuPathDB" id="TriTrypDB:TvY486_1013120"/>
<evidence type="ECO:0000256" key="3">
    <source>
        <dbReference type="ARBA" id="ARBA00005860"/>
    </source>
</evidence>
<dbReference type="EC" id="3.4.24.-" evidence="17"/>
<comment type="similarity">
    <text evidence="3 17">Belongs to the peptidase M8 family.</text>
</comment>
<dbReference type="Gene3D" id="2.10.55.10">
    <property type="entry name" value="Leishmanolysin domain 3"/>
    <property type="match status" value="1"/>
</dbReference>
<proteinExistence type="inferred from homology"/>
<feature type="chain" id="PRO_5023970523" description="Leishmanolysin-like peptidase" evidence="17">
    <location>
        <begin position="21"/>
        <end position="608"/>
    </location>
</feature>
<comment type="catalytic activity">
    <reaction evidence="1">
        <text>Preference for hydrophobic residues at P1 and P1' and basic residues at P2' and P3'. A model nonapeptide is cleaved at -Ala-Tyr-|-Leu-Lys-Lys-.</text>
        <dbReference type="EC" id="3.4.24.36"/>
    </reaction>
</comment>
<feature type="binding site" evidence="16">
    <location>
        <position position="231"/>
    </location>
    <ligand>
        <name>Zn(2+)</name>
        <dbReference type="ChEBI" id="CHEBI:29105"/>
        <note>catalytic</note>
    </ligand>
</feature>
<dbReference type="PRINTS" id="PR00782">
    <property type="entry name" value="LSHMANOLYSIN"/>
</dbReference>
<evidence type="ECO:0000256" key="16">
    <source>
        <dbReference type="PIRSR" id="PIRSR601577-2"/>
    </source>
</evidence>
<evidence type="ECO:0000313" key="18">
    <source>
        <dbReference type="EMBL" id="CCC52269.1"/>
    </source>
</evidence>
<dbReference type="PANTHER" id="PTHR10942:SF0">
    <property type="entry name" value="LEISHMANOLYSIN-LIKE PEPTIDASE"/>
    <property type="match status" value="1"/>
</dbReference>
<keyword evidence="10 16" id="KW-0482">Metalloprotease</keyword>
<gene>
    <name evidence="18" type="ORF">TVY486_1013120</name>
</gene>
<evidence type="ECO:0000256" key="14">
    <source>
        <dbReference type="ARBA" id="ARBA00023180"/>
    </source>
</evidence>
<organism evidence="18">
    <name type="scientific">Trypanosoma vivax (strain Y486)</name>
    <dbReference type="NCBI Taxonomy" id="1055687"/>
    <lineage>
        <taxon>Eukaryota</taxon>
        <taxon>Discoba</taxon>
        <taxon>Euglenozoa</taxon>
        <taxon>Kinetoplastea</taxon>
        <taxon>Metakinetoplastina</taxon>
        <taxon>Trypanosomatida</taxon>
        <taxon>Trypanosomatidae</taxon>
        <taxon>Trypanosoma</taxon>
        <taxon>Duttonella</taxon>
    </lineage>
</organism>
<evidence type="ECO:0000256" key="2">
    <source>
        <dbReference type="ARBA" id="ARBA00004370"/>
    </source>
</evidence>
<evidence type="ECO:0000256" key="13">
    <source>
        <dbReference type="ARBA" id="ARBA00023157"/>
    </source>
</evidence>
<dbReference type="SUPFAM" id="SSF55486">
    <property type="entry name" value="Metalloproteases ('zincins'), catalytic domain"/>
    <property type="match status" value="1"/>
</dbReference>
<keyword evidence="6 17" id="KW-0732">Signal</keyword>
<keyword evidence="8 16" id="KW-0862">Zinc</keyword>
<keyword evidence="9" id="KW-0130">Cell adhesion</keyword>
<feature type="binding site" evidence="16">
    <location>
        <position position="295"/>
    </location>
    <ligand>
        <name>Zn(2+)</name>
        <dbReference type="ChEBI" id="CHEBI:29105"/>
        <note>catalytic</note>
    </ligand>
</feature>
<protein>
    <recommendedName>
        <fullName evidence="17">Leishmanolysin-like peptidase</fullName>
        <ecNumber evidence="17">3.4.24.-</ecNumber>
    </recommendedName>
</protein>
<dbReference type="FunFam" id="3.90.132.10:FF:000001">
    <property type="entry name" value="leishmanolysin-like peptidase isoform X2"/>
    <property type="match status" value="1"/>
</dbReference>
<evidence type="ECO:0000256" key="17">
    <source>
        <dbReference type="RuleBase" id="RU366077"/>
    </source>
</evidence>
<evidence type="ECO:0000256" key="4">
    <source>
        <dbReference type="ARBA" id="ARBA00022670"/>
    </source>
</evidence>
<accession>G0U4A6</accession>
<evidence type="ECO:0000256" key="1">
    <source>
        <dbReference type="ARBA" id="ARBA00001249"/>
    </source>
</evidence>
<name>G0U4A6_TRYVY</name>
<dbReference type="GO" id="GO:0004222">
    <property type="term" value="F:metalloendopeptidase activity"/>
    <property type="evidence" value="ECO:0007669"/>
    <property type="project" value="UniProtKB-UniRule"/>
</dbReference>
<keyword evidence="4 17" id="KW-0645">Protease</keyword>
<comment type="subcellular location">
    <subcellularLocation>
        <location evidence="2">Membrane</location>
    </subcellularLocation>
</comment>
<feature type="active site" evidence="15">
    <location>
        <position position="228"/>
    </location>
</feature>
<sequence length="608" mass="67671">MVYTLNRVTLILLVLSCACGCFIIEGVEVEHRCIFDELMQKVDTVPRVDTRNALTKRKALTEDINERSKTHRWKPIRIVVSTEDFKYPSRYCVKAKEKRFDYISAHLECTEDSILTAEKNKTLLDVVIPAAVKMHRERLFVEPVKGRLVVGNMSDICTNFIIPKRHRKIGLHDADTVIYAAAAPTSDAIAWAMLCAVYDNLRPVIGALNVNPAYVGRPSIVIRVVAHEIAHSLGFHQGLFEALNLTSKMPNVRGKTAVVINGPKTVEKSREFFNCSSLVGMELEDAGGHATRLSHWKRRNALHEMMSGTLYVDTAFYSMLTMAVFEDMGFYRARWGMEESMAWGRNAGCSLLNEACATNSVTKFPEMFCVSPTPDHEFRCSSGHVALGACDMIKQTNPVQKHFQYFSQETVSGSSPSMDFCPYIRPYQGAFCVDGDSVNMPGSFIGINSRCVEGEGMSLRDGTRVSSGICVDTLCTNKTLYVRFLGDNEWRPCPEKEKLNATGVIATGHITCPPTFELCHSREHRQEVMSELLNNSTTKEIDTISPSLSFSGDMEEFIDGFIEEFSEENSPSDDSTAPLLSTVDAGGQLLVIALSSIILMRIPQSLLV</sequence>
<evidence type="ECO:0000256" key="9">
    <source>
        <dbReference type="ARBA" id="ARBA00022889"/>
    </source>
</evidence>
<keyword evidence="7 17" id="KW-0378">Hydrolase</keyword>
<evidence type="ECO:0000256" key="5">
    <source>
        <dbReference type="ARBA" id="ARBA00022723"/>
    </source>
</evidence>
<evidence type="ECO:0000256" key="10">
    <source>
        <dbReference type="ARBA" id="ARBA00023049"/>
    </source>
</evidence>
<dbReference type="GO" id="GO:0046872">
    <property type="term" value="F:metal ion binding"/>
    <property type="evidence" value="ECO:0007669"/>
    <property type="project" value="UniProtKB-KW"/>
</dbReference>
<comment type="cofactor">
    <cofactor evidence="16 17">
        <name>Zn(2+)</name>
        <dbReference type="ChEBI" id="CHEBI:29105"/>
    </cofactor>
    <text evidence="16 17">Binds 1 zinc ion per subunit.</text>
</comment>
<dbReference type="GO" id="GO:0016020">
    <property type="term" value="C:membrane"/>
    <property type="evidence" value="ECO:0007669"/>
    <property type="project" value="UniProtKB-SubCell"/>
</dbReference>
<feature type="signal peptide" evidence="17">
    <location>
        <begin position="1"/>
        <end position="20"/>
    </location>
</feature>
<dbReference type="GO" id="GO:0005737">
    <property type="term" value="C:cytoplasm"/>
    <property type="evidence" value="ECO:0007669"/>
    <property type="project" value="TreeGrafter"/>
</dbReference>
<evidence type="ECO:0000256" key="6">
    <source>
        <dbReference type="ARBA" id="ARBA00022729"/>
    </source>
</evidence>
<keyword evidence="11" id="KW-0472">Membrane</keyword>
<dbReference type="GO" id="GO:0006508">
    <property type="term" value="P:proteolysis"/>
    <property type="evidence" value="ECO:0007669"/>
    <property type="project" value="UniProtKB-KW"/>
</dbReference>
<dbReference type="Gene3D" id="3.10.170.20">
    <property type="match status" value="1"/>
</dbReference>
<reference evidence="18" key="1">
    <citation type="journal article" date="2012" name="Proc. Natl. Acad. Sci. U.S.A.">
        <title>Antigenic diversity is generated by distinct evolutionary mechanisms in African trypanosome species.</title>
        <authorList>
            <person name="Jackson A.P."/>
            <person name="Berry A."/>
            <person name="Aslett M."/>
            <person name="Allison H.C."/>
            <person name="Burton P."/>
            <person name="Vavrova-Anderson J."/>
            <person name="Brown R."/>
            <person name="Browne H."/>
            <person name="Corton N."/>
            <person name="Hauser H."/>
            <person name="Gamble J."/>
            <person name="Gilderthorp R."/>
            <person name="Marcello L."/>
            <person name="McQuillan J."/>
            <person name="Otto T.D."/>
            <person name="Quail M.A."/>
            <person name="Sanders M.J."/>
            <person name="van Tonder A."/>
            <person name="Ginger M.L."/>
            <person name="Field M.C."/>
            <person name="Barry J.D."/>
            <person name="Hertz-Fowler C."/>
            <person name="Berriman M."/>
        </authorList>
    </citation>
    <scope>NUCLEOTIDE SEQUENCE</scope>
    <source>
        <strain evidence="18">Y486</strain>
    </source>
</reference>
<dbReference type="InterPro" id="IPR001577">
    <property type="entry name" value="Peptidase_M8"/>
</dbReference>
<dbReference type="Gene3D" id="2.30.34.10">
    <property type="entry name" value="Leishmanolysin domain 4"/>
    <property type="match status" value="1"/>
</dbReference>
<feature type="binding site" evidence="16">
    <location>
        <position position="227"/>
    </location>
    <ligand>
        <name>Zn(2+)</name>
        <dbReference type="ChEBI" id="CHEBI:29105"/>
        <note>catalytic</note>
    </ligand>
</feature>
<keyword evidence="13" id="KW-1015">Disulfide bond</keyword>
<evidence type="ECO:0000256" key="12">
    <source>
        <dbReference type="ARBA" id="ARBA00023145"/>
    </source>
</evidence>